<dbReference type="PANTHER" id="PTHR41771">
    <property type="entry name" value="MEMBRANE PROTEIN-RELATED"/>
    <property type="match status" value="1"/>
</dbReference>
<keyword evidence="1" id="KW-0472">Membrane</keyword>
<proteinExistence type="predicted"/>
<accession>A0A1X6WQC3</accession>
<dbReference type="EMBL" id="FWFD01000015">
    <property type="protein sequence ID" value="SLM86467.1"/>
    <property type="molecule type" value="Genomic_DNA"/>
</dbReference>
<feature type="transmembrane region" description="Helical" evidence="1">
    <location>
        <begin position="12"/>
        <end position="29"/>
    </location>
</feature>
<feature type="transmembrane region" description="Helical" evidence="1">
    <location>
        <begin position="201"/>
        <end position="224"/>
    </location>
</feature>
<dbReference type="PANTHER" id="PTHR41771:SF1">
    <property type="entry name" value="MEMBRANE PROTEIN"/>
    <property type="match status" value="1"/>
</dbReference>
<name>A0A1X6WQC3_9ENTE</name>
<evidence type="ECO:0000313" key="3">
    <source>
        <dbReference type="Proteomes" id="UP000195918"/>
    </source>
</evidence>
<keyword evidence="1" id="KW-0812">Transmembrane</keyword>
<gene>
    <name evidence="2" type="ORF">FM121_10270</name>
</gene>
<reference evidence="3" key="1">
    <citation type="submission" date="2017-02" db="EMBL/GenBank/DDBJ databases">
        <authorList>
            <person name="Dridi B."/>
        </authorList>
    </citation>
    <scope>NUCLEOTIDE SEQUENCE [LARGE SCALE GENOMIC DNA]</scope>
    <source>
        <strain evidence="3">bH819</strain>
    </source>
</reference>
<evidence type="ECO:0000256" key="1">
    <source>
        <dbReference type="SAM" id="Phobius"/>
    </source>
</evidence>
<feature type="transmembrane region" description="Helical" evidence="1">
    <location>
        <begin position="294"/>
        <end position="318"/>
    </location>
</feature>
<dbReference type="Proteomes" id="UP000195918">
    <property type="component" value="Unassembled WGS sequence"/>
</dbReference>
<keyword evidence="3" id="KW-1185">Reference proteome</keyword>
<feature type="transmembrane region" description="Helical" evidence="1">
    <location>
        <begin position="172"/>
        <end position="195"/>
    </location>
</feature>
<feature type="transmembrane region" description="Helical" evidence="1">
    <location>
        <begin position="244"/>
        <end position="274"/>
    </location>
</feature>
<dbReference type="AlphaFoldDB" id="A0A1X6WQC3"/>
<dbReference type="RefSeq" id="WP_179203854.1">
    <property type="nucleotide sequence ID" value="NZ_FWFD01000015.1"/>
</dbReference>
<feature type="transmembrane region" description="Helical" evidence="1">
    <location>
        <begin position="339"/>
        <end position="361"/>
    </location>
</feature>
<dbReference type="Pfam" id="PF07907">
    <property type="entry name" value="YibE_F"/>
    <property type="match status" value="1"/>
</dbReference>
<keyword evidence="1" id="KW-1133">Transmembrane helix</keyword>
<organism evidence="2 3">
    <name type="scientific">Vagococcus fluvialis bH819</name>
    <dbReference type="NCBI Taxonomy" id="1255619"/>
    <lineage>
        <taxon>Bacteria</taxon>
        <taxon>Bacillati</taxon>
        <taxon>Bacillota</taxon>
        <taxon>Bacilli</taxon>
        <taxon>Lactobacillales</taxon>
        <taxon>Enterococcaceae</taxon>
        <taxon>Vagococcus</taxon>
    </lineage>
</organism>
<sequence length="367" mass="41565">MFNLNRNKKYLLLIVLLITILLVYFSFQFDNYQQPIGKIVSEEVISTSKQVDEHGNTDNLTEQLLTVELLNSKDKGKHLEILNNYSNSQIKNHVFHKKEIVFLHLSKNNHSLSANIEELKRDSYLIILSAFLISLLILFNGFHGLKILISFLLNASILIFLFLIYRHSNSNLLFLFFLIAIPLLVTLTFLITNGWNTKTKIAIFSTLTGSLLTFSIGYITIACLSHQGLHYEEMELVTRPPHLLFLSSLLIGSVGAVMDVSMTIISSLMELVQIKKELTLKELHTFGKKIGEDIMGPMINIMFFSYLSGSIPLILIFLRNEMSLSYTFSITLSLELARALIGSIGIILAIPVSIWTTSFFLKKGNLL</sequence>
<feature type="transmembrane region" description="Helical" evidence="1">
    <location>
        <begin position="147"/>
        <end position="165"/>
    </location>
</feature>
<evidence type="ECO:0000313" key="2">
    <source>
        <dbReference type="EMBL" id="SLM86467.1"/>
    </source>
</evidence>
<dbReference type="InterPro" id="IPR012507">
    <property type="entry name" value="YibE_F"/>
</dbReference>
<feature type="transmembrane region" description="Helical" evidence="1">
    <location>
        <begin position="123"/>
        <end position="141"/>
    </location>
</feature>
<protein>
    <submittedName>
        <fullName evidence="2">Uncharacterized protein</fullName>
    </submittedName>
</protein>